<dbReference type="Proteomes" id="UP000756132">
    <property type="component" value="Chromosome 2"/>
</dbReference>
<dbReference type="GO" id="GO:0016705">
    <property type="term" value="F:oxidoreductase activity, acting on paired donors, with incorporation or reduction of molecular oxygen"/>
    <property type="evidence" value="ECO:0007669"/>
    <property type="project" value="InterPro"/>
</dbReference>
<gene>
    <name evidence="5" type="ORF">CLAFUR5_03399</name>
</gene>
<dbReference type="OrthoDB" id="1055148at2759"/>
<name>A0A9Q8L995_PASFU</name>
<keyword evidence="3" id="KW-0560">Oxidoreductase</keyword>
<dbReference type="InterPro" id="IPR050364">
    <property type="entry name" value="Cytochrome_P450_fung"/>
</dbReference>
<evidence type="ECO:0000256" key="4">
    <source>
        <dbReference type="ARBA" id="ARBA00023004"/>
    </source>
</evidence>
<dbReference type="GO" id="GO:0004497">
    <property type="term" value="F:monooxygenase activity"/>
    <property type="evidence" value="ECO:0007669"/>
    <property type="project" value="UniProtKB-KW"/>
</dbReference>
<dbReference type="PANTHER" id="PTHR46300:SF4">
    <property type="entry name" value="CYTOCHROME P450 98A3"/>
    <property type="match status" value="1"/>
</dbReference>
<reference evidence="5" key="2">
    <citation type="journal article" date="2022" name="Microb. Genom.">
        <title>A chromosome-scale genome assembly of the tomato pathogen Cladosporium fulvum reveals a compartmentalized genome architecture and the presence of a dispensable chromosome.</title>
        <authorList>
            <person name="Zaccaron A.Z."/>
            <person name="Chen L.H."/>
            <person name="Samaras A."/>
            <person name="Stergiopoulos I."/>
        </authorList>
    </citation>
    <scope>NUCLEOTIDE SEQUENCE</scope>
    <source>
        <strain evidence="5">Race5_Kim</strain>
    </source>
</reference>
<dbReference type="GO" id="GO:0020037">
    <property type="term" value="F:heme binding"/>
    <property type="evidence" value="ECO:0007669"/>
    <property type="project" value="InterPro"/>
</dbReference>
<keyword evidence="4" id="KW-0408">Iron</keyword>
<keyword evidence="6" id="KW-1185">Reference proteome</keyword>
<dbReference type="Gene3D" id="1.10.630.10">
    <property type="entry name" value="Cytochrome P450"/>
    <property type="match status" value="1"/>
</dbReference>
<evidence type="ECO:0000256" key="1">
    <source>
        <dbReference type="ARBA" id="ARBA00010617"/>
    </source>
</evidence>
<reference evidence="5" key="1">
    <citation type="submission" date="2021-12" db="EMBL/GenBank/DDBJ databases">
        <authorList>
            <person name="Zaccaron A."/>
            <person name="Stergiopoulos I."/>
        </authorList>
    </citation>
    <scope>NUCLEOTIDE SEQUENCE</scope>
    <source>
        <strain evidence="5">Race5_Kim</strain>
    </source>
</reference>
<evidence type="ECO:0000313" key="6">
    <source>
        <dbReference type="Proteomes" id="UP000756132"/>
    </source>
</evidence>
<dbReference type="InterPro" id="IPR036396">
    <property type="entry name" value="Cyt_P450_sf"/>
</dbReference>
<evidence type="ECO:0000313" key="5">
    <source>
        <dbReference type="EMBL" id="UJO13152.1"/>
    </source>
</evidence>
<keyword evidence="5" id="KW-0503">Monooxygenase</keyword>
<dbReference type="PRINTS" id="PR00463">
    <property type="entry name" value="EP450I"/>
</dbReference>
<keyword evidence="2" id="KW-0479">Metal-binding</keyword>
<comment type="similarity">
    <text evidence="1">Belongs to the cytochrome P450 family.</text>
</comment>
<organism evidence="5 6">
    <name type="scientific">Passalora fulva</name>
    <name type="common">Tomato leaf mold</name>
    <name type="synonym">Cladosporium fulvum</name>
    <dbReference type="NCBI Taxonomy" id="5499"/>
    <lineage>
        <taxon>Eukaryota</taxon>
        <taxon>Fungi</taxon>
        <taxon>Dikarya</taxon>
        <taxon>Ascomycota</taxon>
        <taxon>Pezizomycotina</taxon>
        <taxon>Dothideomycetes</taxon>
        <taxon>Dothideomycetidae</taxon>
        <taxon>Mycosphaerellales</taxon>
        <taxon>Mycosphaerellaceae</taxon>
        <taxon>Fulvia</taxon>
    </lineage>
</organism>
<dbReference type="EMBL" id="CP090164">
    <property type="protein sequence ID" value="UJO13152.1"/>
    <property type="molecule type" value="Genomic_DNA"/>
</dbReference>
<dbReference type="AlphaFoldDB" id="A0A9Q8L995"/>
<dbReference type="RefSeq" id="XP_047757518.1">
    <property type="nucleotide sequence ID" value="XM_047902547.1"/>
</dbReference>
<evidence type="ECO:0000256" key="3">
    <source>
        <dbReference type="ARBA" id="ARBA00023002"/>
    </source>
</evidence>
<dbReference type="PANTHER" id="PTHR46300">
    <property type="entry name" value="P450, PUTATIVE (EUROFUNG)-RELATED-RELATED"/>
    <property type="match status" value="1"/>
</dbReference>
<dbReference type="InterPro" id="IPR001128">
    <property type="entry name" value="Cyt_P450"/>
</dbReference>
<sequence length="283" mass="31870">MGEVYNGNTSILTQPYGKAWSVRRKLWHQALSPSALKLYKPTQEAEATRLCNALLLNSEGFEKEIERFTSSVIFCVAYGHRIDSLEAQVIKDHFRFMQYMARLNIPGKYLAETFPFLARLPSWIARWKREVQDMGRLEGEANLALLEMVHREVAEASAKGCPEAVPDSLCKMLLDLREREEVPLSEKHFSYIPASLFGAGSDTTASTLCSAFLGLVTHPNVLMVAQTELDAVVGEGRSPTSEDEPRLPYLRALVRETLRWRSVAVLCGTPHASTEYDVYQGYH</sequence>
<dbReference type="InterPro" id="IPR002401">
    <property type="entry name" value="Cyt_P450_E_grp-I"/>
</dbReference>
<accession>A0A9Q8L995</accession>
<dbReference type="Pfam" id="PF00067">
    <property type="entry name" value="p450"/>
    <property type="match status" value="1"/>
</dbReference>
<dbReference type="GeneID" id="71983277"/>
<proteinExistence type="inferred from homology"/>
<evidence type="ECO:0000256" key="2">
    <source>
        <dbReference type="ARBA" id="ARBA00022723"/>
    </source>
</evidence>
<dbReference type="KEGG" id="ffu:CLAFUR5_03399"/>
<dbReference type="GO" id="GO:0005506">
    <property type="term" value="F:iron ion binding"/>
    <property type="evidence" value="ECO:0007669"/>
    <property type="project" value="InterPro"/>
</dbReference>
<dbReference type="SUPFAM" id="SSF48264">
    <property type="entry name" value="Cytochrome P450"/>
    <property type="match status" value="1"/>
</dbReference>
<protein>
    <submittedName>
        <fullName evidence="5">Cytochrome P450 monooxygenase</fullName>
    </submittedName>
</protein>